<gene>
    <name evidence="1" type="ORF">HLY00_1603</name>
</gene>
<proteinExistence type="predicted"/>
<comment type="caution">
    <text evidence="1">The sequence shown here is derived from an EMBL/GenBank/DDBJ whole genome shotgun (WGS) entry which is preliminary data.</text>
</comment>
<accession>A0A850PVN9</accession>
<reference evidence="1 2" key="1">
    <citation type="submission" date="2020-05" db="EMBL/GenBank/DDBJ databases">
        <title>Draft genome sequence of Mycobacterium hippocampi DL, isolated from European seabass, Dicentrarchus labrax, reared in fish farms.</title>
        <authorList>
            <person name="Stathopoulou P."/>
            <person name="Asimakis E."/>
            <person name="Tzokas K."/>
            <person name="Batargias C."/>
            <person name="Tsiamis G."/>
        </authorList>
    </citation>
    <scope>NUCLEOTIDE SEQUENCE [LARGE SCALE GENOMIC DNA]</scope>
    <source>
        <strain evidence="1 2">DL</strain>
    </source>
</reference>
<name>A0A850PVN9_9MYCO</name>
<dbReference type="EMBL" id="JABFYL010000039">
    <property type="protein sequence ID" value="NVN51616.1"/>
    <property type="molecule type" value="Genomic_DNA"/>
</dbReference>
<organism evidence="1 2">
    <name type="scientific">Mycolicibacterium hippocampi</name>
    <dbReference type="NCBI Taxonomy" id="659824"/>
    <lineage>
        <taxon>Bacteria</taxon>
        <taxon>Bacillati</taxon>
        <taxon>Actinomycetota</taxon>
        <taxon>Actinomycetes</taxon>
        <taxon>Mycobacteriales</taxon>
        <taxon>Mycobacteriaceae</taxon>
        <taxon>Mycolicibacterium</taxon>
    </lineage>
</organism>
<protein>
    <recommendedName>
        <fullName evidence="3">DNA-binding protein</fullName>
    </recommendedName>
</protein>
<dbReference type="Proteomes" id="UP000570517">
    <property type="component" value="Unassembled WGS sequence"/>
</dbReference>
<evidence type="ECO:0008006" key="3">
    <source>
        <dbReference type="Google" id="ProtNLM"/>
    </source>
</evidence>
<keyword evidence="2" id="KW-1185">Reference proteome</keyword>
<sequence length="73" mass="8690">MMPEAIAEIDSQADILLRKKQAAEYCQKRFPHITVDTITHHVYKKKTLRRPIVRDHKAYWPISVLDAWLNENF</sequence>
<evidence type="ECO:0000313" key="1">
    <source>
        <dbReference type="EMBL" id="NVN51616.1"/>
    </source>
</evidence>
<dbReference type="AlphaFoldDB" id="A0A850PVN9"/>
<evidence type="ECO:0000313" key="2">
    <source>
        <dbReference type="Proteomes" id="UP000570517"/>
    </source>
</evidence>